<dbReference type="GO" id="GO:0008270">
    <property type="term" value="F:zinc ion binding"/>
    <property type="evidence" value="ECO:0007669"/>
    <property type="project" value="UniProtKB-KW"/>
</dbReference>
<evidence type="ECO:0000313" key="6">
    <source>
        <dbReference type="Proteomes" id="UP000325313"/>
    </source>
</evidence>
<feature type="region of interest" description="Disordered" evidence="3">
    <location>
        <begin position="430"/>
        <end position="452"/>
    </location>
</feature>
<dbReference type="PROSITE" id="PS50158">
    <property type="entry name" value="ZF_CCHC"/>
    <property type="match status" value="1"/>
</dbReference>
<evidence type="ECO:0000256" key="1">
    <source>
        <dbReference type="ARBA" id="ARBA00022664"/>
    </source>
</evidence>
<keyword evidence="2" id="KW-0862">Zinc</keyword>
<feature type="domain" description="CCHC-type" evidence="4">
    <location>
        <begin position="402"/>
        <end position="417"/>
    </location>
</feature>
<dbReference type="Proteomes" id="UP000325313">
    <property type="component" value="Unassembled WGS sequence"/>
</dbReference>
<organism evidence="5 6">
    <name type="scientific">Puccinia graminis f. sp. tritici</name>
    <dbReference type="NCBI Taxonomy" id="56615"/>
    <lineage>
        <taxon>Eukaryota</taxon>
        <taxon>Fungi</taxon>
        <taxon>Dikarya</taxon>
        <taxon>Basidiomycota</taxon>
        <taxon>Pucciniomycotina</taxon>
        <taxon>Pucciniomycetes</taxon>
        <taxon>Pucciniales</taxon>
        <taxon>Pucciniaceae</taxon>
        <taxon>Puccinia</taxon>
    </lineage>
</organism>
<keyword evidence="1" id="KW-0507">mRNA processing</keyword>
<dbReference type="GO" id="GO:0006397">
    <property type="term" value="P:mRNA processing"/>
    <property type="evidence" value="ECO:0007669"/>
    <property type="project" value="UniProtKB-KW"/>
</dbReference>
<dbReference type="GO" id="GO:0003676">
    <property type="term" value="F:nucleic acid binding"/>
    <property type="evidence" value="ECO:0007669"/>
    <property type="project" value="InterPro"/>
</dbReference>
<dbReference type="Pfam" id="PF22936">
    <property type="entry name" value="Pol_BBD"/>
    <property type="match status" value="1"/>
</dbReference>
<dbReference type="SMART" id="SM00343">
    <property type="entry name" value="ZnF_C2HC"/>
    <property type="match status" value="1"/>
</dbReference>
<name>A0A5B0REV4_PUCGR</name>
<feature type="compositionally biased region" description="Pro residues" evidence="3">
    <location>
        <begin position="105"/>
        <end position="116"/>
    </location>
</feature>
<dbReference type="InterPro" id="IPR054722">
    <property type="entry name" value="PolX-like_BBD"/>
</dbReference>
<dbReference type="AlphaFoldDB" id="A0A5B0REV4"/>
<comment type="caution">
    <text evidence="5">The sequence shown here is derived from an EMBL/GenBank/DDBJ whole genome shotgun (WGS) entry which is preliminary data.</text>
</comment>
<dbReference type="InterPro" id="IPR036875">
    <property type="entry name" value="Znf_CCHC_sf"/>
</dbReference>
<gene>
    <name evidence="5" type="primary">CEG1_10</name>
    <name evidence="5" type="ORF">PGTUg99_017566</name>
</gene>
<evidence type="ECO:0000313" key="5">
    <source>
        <dbReference type="EMBL" id="KAA1123768.1"/>
    </source>
</evidence>
<feature type="region of interest" description="Disordered" evidence="3">
    <location>
        <begin position="16"/>
        <end position="72"/>
    </location>
</feature>
<dbReference type="SUPFAM" id="SSF57756">
    <property type="entry name" value="Retrovirus zinc finger-like domains"/>
    <property type="match status" value="1"/>
</dbReference>
<accession>A0A5B0REV4</accession>
<evidence type="ECO:0000256" key="2">
    <source>
        <dbReference type="PROSITE-ProRule" id="PRU00047"/>
    </source>
</evidence>
<keyword evidence="2" id="KW-0863">Zinc-finger</keyword>
<keyword evidence="2" id="KW-0479">Metal-binding</keyword>
<dbReference type="InterPro" id="IPR001878">
    <property type="entry name" value="Znf_CCHC"/>
</dbReference>
<feature type="region of interest" description="Disordered" evidence="3">
    <location>
        <begin position="356"/>
        <end position="376"/>
    </location>
</feature>
<evidence type="ECO:0000259" key="4">
    <source>
        <dbReference type="PROSITE" id="PS50158"/>
    </source>
</evidence>
<dbReference type="EMBL" id="VDEP01000206">
    <property type="protein sequence ID" value="KAA1123768.1"/>
    <property type="molecule type" value="Genomic_DNA"/>
</dbReference>
<reference evidence="5 6" key="1">
    <citation type="submission" date="2019-05" db="EMBL/GenBank/DDBJ databases">
        <title>Emergence of the Ug99 lineage of the wheat stem rust pathogen through somatic hybridization.</title>
        <authorList>
            <person name="Li F."/>
            <person name="Upadhyaya N.M."/>
            <person name="Sperschneider J."/>
            <person name="Matny O."/>
            <person name="Nguyen-Phuc H."/>
            <person name="Mago R."/>
            <person name="Raley C."/>
            <person name="Miller M.E."/>
            <person name="Silverstein K.A.T."/>
            <person name="Henningsen E."/>
            <person name="Hirsch C.D."/>
            <person name="Visser B."/>
            <person name="Pretorius Z.A."/>
            <person name="Steffenson B.J."/>
            <person name="Schwessinger B."/>
            <person name="Dodds P.N."/>
            <person name="Figueroa M."/>
        </authorList>
    </citation>
    <scope>NUCLEOTIDE SEQUENCE [LARGE SCALE GENOMIC DNA]</scope>
    <source>
        <strain evidence="5 6">Ug99</strain>
    </source>
</reference>
<protein>
    <submittedName>
        <fullName evidence="5">Dcp1p-Dcp2p decapping enzyme complex alpha subunit</fullName>
    </submittedName>
</protein>
<sequence>MSNWFGINRQEEINRREEEINQRSEKLKGKSRLIDNDIDSNSPPSSSTPSSPIESETDKRMSFPNDDQNGSDITTEQARQLFINMRAEIAALRSTVDTIRHNPAPVDPPPPPPPPADTQSLKSILLRNFCRSPLSAHKEINPRKPILDYDGVHFQTWHDALDRTLMHFFMKEKSFIDTADNFNGLSSTENSSIASIIRNTIEDQLIGIVESSKLKAPLELYNLLKNNCSKSDRRHKIELVDKLIALATDPSPSDGFTLSKWATVMAELDQLKIEWPEVSGLLLQTSFKPPVGVDTKTFEFSVDQQLDAKDKPAFADVSSVIQSATGKLKSKPSANGPAPMDLDRIQAMQSQVKYLAPHQRRHPAPHQSQADKQPPRLSVDKATHYKGKGQTEALLNRYGNACSYCGKEGHWYSDCTEFWKDVAMKKIASPPDNYASQESQYKPPRRPDGDRIRQVNIPNVTEGCLLDSGASAHVSGNSPLFKVDRKLTQPRTFYLAVSDCNVTVTDIGSVTIPTPKGPLIINDVYHCPGVDGIILSTGRLLSEGWKLIYEGTEATLVDPCCNSYETIFHNYCWSLKTAPSLQCNKISHVPSFDPYVWHV</sequence>
<feature type="compositionally biased region" description="Basic and acidic residues" evidence="3">
    <location>
        <begin position="16"/>
        <end position="35"/>
    </location>
</feature>
<evidence type="ECO:0000256" key="3">
    <source>
        <dbReference type="SAM" id="MobiDB-lite"/>
    </source>
</evidence>
<feature type="region of interest" description="Disordered" evidence="3">
    <location>
        <begin position="99"/>
        <end position="118"/>
    </location>
</feature>
<feature type="compositionally biased region" description="Low complexity" evidence="3">
    <location>
        <begin position="39"/>
        <end position="54"/>
    </location>
</feature>
<proteinExistence type="predicted"/>